<reference evidence="1 2" key="1">
    <citation type="submission" date="2020-08" db="EMBL/GenBank/DDBJ databases">
        <authorList>
            <person name="Koutsovoulos G."/>
            <person name="Danchin GJ E."/>
        </authorList>
    </citation>
    <scope>NUCLEOTIDE SEQUENCE [LARGE SCALE GENOMIC DNA]</scope>
</reference>
<name>A0A6V7VX17_MELEN</name>
<evidence type="ECO:0000313" key="2">
    <source>
        <dbReference type="Proteomes" id="UP000580250"/>
    </source>
</evidence>
<evidence type="ECO:0000313" key="1">
    <source>
        <dbReference type="EMBL" id="CAD2179393.1"/>
    </source>
</evidence>
<dbReference type="EMBL" id="CAJEWN010000342">
    <property type="protein sequence ID" value="CAD2179393.1"/>
    <property type="molecule type" value="Genomic_DNA"/>
</dbReference>
<dbReference type="InterPro" id="IPR043136">
    <property type="entry name" value="B30.2/SPRY_sf"/>
</dbReference>
<dbReference type="AlphaFoldDB" id="A0A6V7VX17"/>
<dbReference type="Gene3D" id="2.60.120.920">
    <property type="match status" value="1"/>
</dbReference>
<dbReference type="Proteomes" id="UP000580250">
    <property type="component" value="Unassembled WGS sequence"/>
</dbReference>
<proteinExistence type="predicted"/>
<dbReference type="OrthoDB" id="25503at2759"/>
<gene>
    <name evidence="1" type="ORF">MENT_LOCUS31394</name>
</gene>
<organism evidence="1 2">
    <name type="scientific">Meloidogyne enterolobii</name>
    <name type="common">Root-knot nematode worm</name>
    <name type="synonym">Meloidogyne mayaguensis</name>
    <dbReference type="NCBI Taxonomy" id="390850"/>
    <lineage>
        <taxon>Eukaryota</taxon>
        <taxon>Metazoa</taxon>
        <taxon>Ecdysozoa</taxon>
        <taxon>Nematoda</taxon>
        <taxon>Chromadorea</taxon>
        <taxon>Rhabditida</taxon>
        <taxon>Tylenchina</taxon>
        <taxon>Tylenchomorpha</taxon>
        <taxon>Tylenchoidea</taxon>
        <taxon>Meloidogynidae</taxon>
        <taxon>Meloidogyninae</taxon>
        <taxon>Meloidogyne</taxon>
    </lineage>
</organism>
<protein>
    <submittedName>
        <fullName evidence="1">Uncharacterized protein</fullName>
    </submittedName>
</protein>
<sequence length="158" mass="18411">MQRSCSKKPKNFPNYSLYYYEVKCKIEKEILNKNLNWVNISLRNLTNKFIKFVANSSTIYDENEKQFKLSAIFNDNDIFGCGLVHPPTNLSNEEFPYIFFTKNGKQIGKGILIKDNPDSYTPCVWVQCCSIETNFGNNLETKPFKYNVSGHSILKEFY</sequence>
<comment type="caution">
    <text evidence="1">The sequence shown here is derived from an EMBL/GenBank/DDBJ whole genome shotgun (WGS) entry which is preliminary data.</text>
</comment>
<accession>A0A6V7VX17</accession>